<keyword evidence="4 9" id="KW-0808">Transferase</keyword>
<dbReference type="GO" id="GO:0006086">
    <property type="term" value="P:pyruvate decarboxylation to acetyl-CoA"/>
    <property type="evidence" value="ECO:0007669"/>
    <property type="project" value="TreeGrafter"/>
</dbReference>
<evidence type="ECO:0000259" key="10">
    <source>
        <dbReference type="PROSITE" id="PS50968"/>
    </source>
</evidence>
<dbReference type="InterPro" id="IPR036625">
    <property type="entry name" value="E3-bd_dom_sf"/>
</dbReference>
<dbReference type="FunFam" id="3.30.559.10:FF:000004">
    <property type="entry name" value="Acetyltransferase component of pyruvate dehydrogenase complex"/>
    <property type="match status" value="1"/>
</dbReference>
<evidence type="ECO:0000256" key="7">
    <source>
        <dbReference type="ARBA" id="ARBA00025211"/>
    </source>
</evidence>
<comment type="function">
    <text evidence="7">The pyruvate dehydrogenase complex catalyzes the overall conversion of pyruvate to acetyl-CoA and CO(2). It contains multiple copies of three enzymatic components: pyruvate dehydrogenase (E1), dihydrolipoamide acetyltransferase (E2) and lipoamide dehydrogenase (E3).</text>
</comment>
<keyword evidence="6 9" id="KW-0012">Acyltransferase</keyword>
<dbReference type="InterPro" id="IPR004167">
    <property type="entry name" value="PSBD"/>
</dbReference>
<comment type="subunit">
    <text evidence="3">Forms a 24-polypeptide structural core with octahedral symmetry.</text>
</comment>
<dbReference type="InterPro" id="IPR023213">
    <property type="entry name" value="CAT-like_dom_sf"/>
</dbReference>
<comment type="cofactor">
    <cofactor evidence="1 9">
        <name>(R)-lipoate</name>
        <dbReference type="ChEBI" id="CHEBI:83088"/>
    </cofactor>
</comment>
<evidence type="ECO:0000256" key="4">
    <source>
        <dbReference type="ARBA" id="ARBA00022679"/>
    </source>
</evidence>
<evidence type="ECO:0000256" key="9">
    <source>
        <dbReference type="RuleBase" id="RU003423"/>
    </source>
</evidence>
<dbReference type="PANTHER" id="PTHR43178">
    <property type="entry name" value="DIHYDROLIPOAMIDE ACETYLTRANSFERASE COMPONENT OF PYRUVATE DEHYDROGENASE COMPLEX"/>
    <property type="match status" value="1"/>
</dbReference>
<evidence type="ECO:0000259" key="11">
    <source>
        <dbReference type="PROSITE" id="PS51826"/>
    </source>
</evidence>
<evidence type="ECO:0000313" key="12">
    <source>
        <dbReference type="EMBL" id="BET44801.1"/>
    </source>
</evidence>
<feature type="domain" description="Lipoyl-binding" evidence="10">
    <location>
        <begin position="2"/>
        <end position="75"/>
    </location>
</feature>
<dbReference type="PANTHER" id="PTHR43178:SF2">
    <property type="entry name" value="DIHYDROLIPOYLLYSINE-RESIDUE ACETYLTRANSFERASE COMPONENT OF PYRUVATE DEHYDROGENASE COMPLEX"/>
    <property type="match status" value="1"/>
</dbReference>
<protein>
    <recommendedName>
        <fullName evidence="9">Dihydrolipoamide acetyltransferase component of pyruvate dehydrogenase complex</fullName>
        <ecNumber evidence="9">2.3.1.-</ecNumber>
    </recommendedName>
</protein>
<dbReference type="Pfam" id="PF00198">
    <property type="entry name" value="2-oxoacid_dh"/>
    <property type="match status" value="1"/>
</dbReference>
<dbReference type="PROSITE" id="PS50968">
    <property type="entry name" value="BIOTINYL_LIPOYL"/>
    <property type="match status" value="1"/>
</dbReference>
<keyword evidence="12" id="KW-0670">Pyruvate</keyword>
<dbReference type="EC" id="2.3.1.-" evidence="9"/>
<proteinExistence type="inferred from homology"/>
<evidence type="ECO:0000256" key="3">
    <source>
        <dbReference type="ARBA" id="ARBA00011484"/>
    </source>
</evidence>
<dbReference type="Pfam" id="PF00364">
    <property type="entry name" value="Biotin_lipoyl"/>
    <property type="match status" value="2"/>
</dbReference>
<dbReference type="CDD" id="cd06849">
    <property type="entry name" value="lipoyl_domain"/>
    <property type="match status" value="1"/>
</dbReference>
<reference evidence="12" key="1">
    <citation type="journal article" date="2023" name="Front. Microbiol.">
        <title>Genome analysis of Candidatus Aschnera chinzeii, the bacterial endosymbiont of the blood-sucking bat fly Penicillidia jenynsii (Insecta: Diptera: Nycteribiidae).</title>
        <authorList>
            <person name="Koga R."/>
            <person name="Moriyama M."/>
            <person name="Nozaki T."/>
            <person name="Fukatsu T."/>
        </authorList>
    </citation>
    <scope>NUCLEOTIDE SEQUENCE</scope>
    <source>
        <strain evidence="12">Kw-01</strain>
    </source>
</reference>
<dbReference type="InterPro" id="IPR003016">
    <property type="entry name" value="2-oxoA_DH_lipoyl-BS"/>
</dbReference>
<dbReference type="GO" id="GO:0005737">
    <property type="term" value="C:cytoplasm"/>
    <property type="evidence" value="ECO:0007669"/>
    <property type="project" value="TreeGrafter"/>
</dbReference>
<evidence type="ECO:0000256" key="6">
    <source>
        <dbReference type="ARBA" id="ARBA00023315"/>
    </source>
</evidence>
<comment type="similarity">
    <text evidence="2 9">Belongs to the 2-oxoacid dehydrogenase family.</text>
</comment>
<dbReference type="InterPro" id="IPR001078">
    <property type="entry name" value="2-oxoacid_DH_actylTfrase"/>
</dbReference>
<evidence type="ECO:0000256" key="1">
    <source>
        <dbReference type="ARBA" id="ARBA00001938"/>
    </source>
</evidence>
<evidence type="ECO:0000256" key="8">
    <source>
        <dbReference type="ARBA" id="ARBA00048370"/>
    </source>
</evidence>
<sequence length="532" mass="59151">MYVDIHIPDIGNESLEVIDILVKIGDAIKIDQSLITVEGEKVSLDIPSTETGIVKNIHVAIGDKVTTGTLIMIIQKTKSLVQPVTENKIDLNSTISNKDLSTEEIKHIISPNIGNNTIEVIAILVRKGDLIVKNDSIIQLKGDNIIIEIITPYDGIVKDIKIHIGDVITSNSLLMSVAMKINNSMNNNVHINYTDKTNNMYSINNDKSVTNIQADITKLTKDIHCIHATPSVRRLAREFGVNLSNIKGTGIKNRILRNDIILYIKDIIYDTEFNRHNKSDSTCLSKNINKLSNVDYNLSANHEKIILSNIQKKISANVSHSWSTVPHVTIMDDIDITEAESFRKEQNNIIKNIHLNTKITILVFVMKAVAYALTEMPYFNSSLSDDANTIILKKHINIGIAIDTVKGLVVPVIRNVNNKGILQLSKELITITKKARAGKLDIADVQNGTFTISNLGNIGIVNFTPIINFPEVAIIGLSRASIKPIWYKNQIVSRLILPISLSFDHRVINGADGARFITKISELMSDIRRLIM</sequence>
<dbReference type="InterPro" id="IPR011053">
    <property type="entry name" value="Single_hybrid_motif"/>
</dbReference>
<dbReference type="SUPFAM" id="SSF47005">
    <property type="entry name" value="Peripheral subunit-binding domain of 2-oxo acid dehydrogenase complex"/>
    <property type="match status" value="1"/>
</dbReference>
<dbReference type="GO" id="GO:0031405">
    <property type="term" value="F:lipoic acid binding"/>
    <property type="evidence" value="ECO:0007669"/>
    <property type="project" value="TreeGrafter"/>
</dbReference>
<dbReference type="Gene3D" id="4.10.320.10">
    <property type="entry name" value="E3-binding domain"/>
    <property type="match status" value="1"/>
</dbReference>
<comment type="catalytic activity">
    <reaction evidence="8">
        <text>N(6)-[(R)-dihydrolipoyl]-L-lysyl-[protein] + acetyl-CoA = N(6)-[(R)-S(8)-acetyldihydrolipoyl]-L-lysyl-[protein] + CoA</text>
        <dbReference type="Rhea" id="RHEA:17017"/>
        <dbReference type="Rhea" id="RHEA-COMP:10475"/>
        <dbReference type="Rhea" id="RHEA-COMP:10478"/>
        <dbReference type="ChEBI" id="CHEBI:57287"/>
        <dbReference type="ChEBI" id="CHEBI:57288"/>
        <dbReference type="ChEBI" id="CHEBI:83100"/>
        <dbReference type="ChEBI" id="CHEBI:83111"/>
        <dbReference type="EC" id="2.3.1.12"/>
    </reaction>
</comment>
<dbReference type="InterPro" id="IPR000089">
    <property type="entry name" value="Biotin_lipoyl"/>
</dbReference>
<keyword evidence="5 9" id="KW-0450">Lipoyl</keyword>
<dbReference type="Gene3D" id="2.40.50.100">
    <property type="match status" value="2"/>
</dbReference>
<dbReference type="Gene3D" id="3.30.559.10">
    <property type="entry name" value="Chloramphenicol acetyltransferase-like domain"/>
    <property type="match status" value="1"/>
</dbReference>
<evidence type="ECO:0000256" key="2">
    <source>
        <dbReference type="ARBA" id="ARBA00007317"/>
    </source>
</evidence>
<accession>A0AAT9G4Z7</accession>
<name>A0AAT9G4Z7_9ENTR</name>
<feature type="domain" description="Peripheral subunit-binding (PSBD)" evidence="11">
    <location>
        <begin position="227"/>
        <end position="264"/>
    </location>
</feature>
<organism evidence="12">
    <name type="scientific">Candidatus Aschnera chinzeii</name>
    <dbReference type="NCBI Taxonomy" id="1485666"/>
    <lineage>
        <taxon>Bacteria</taxon>
        <taxon>Pseudomonadati</taxon>
        <taxon>Pseudomonadota</taxon>
        <taxon>Gammaproteobacteria</taxon>
        <taxon>Enterobacterales</taxon>
        <taxon>Enterobacteriaceae</taxon>
        <taxon>Candidatus Aschnera</taxon>
    </lineage>
</organism>
<evidence type="ECO:0000256" key="5">
    <source>
        <dbReference type="ARBA" id="ARBA00022823"/>
    </source>
</evidence>
<dbReference type="GO" id="GO:0004742">
    <property type="term" value="F:dihydrolipoyllysine-residue acetyltransferase activity"/>
    <property type="evidence" value="ECO:0007669"/>
    <property type="project" value="UniProtKB-EC"/>
</dbReference>
<dbReference type="EMBL" id="AP028961">
    <property type="protein sequence ID" value="BET44801.1"/>
    <property type="molecule type" value="Genomic_DNA"/>
</dbReference>
<dbReference type="PROSITE" id="PS51826">
    <property type="entry name" value="PSBD"/>
    <property type="match status" value="1"/>
</dbReference>
<reference evidence="12" key="2">
    <citation type="submission" date="2023-10" db="EMBL/GenBank/DDBJ databases">
        <authorList>
            <person name="Koga R."/>
            <person name="Fukatsu T."/>
        </authorList>
    </citation>
    <scope>NUCLEOTIDE SEQUENCE</scope>
    <source>
        <strain evidence="12">Kw-01</strain>
    </source>
</reference>
<dbReference type="Pfam" id="PF02817">
    <property type="entry name" value="E3_binding"/>
    <property type="match status" value="1"/>
</dbReference>
<dbReference type="PROSITE" id="PS00189">
    <property type="entry name" value="LIPOYL"/>
    <property type="match status" value="1"/>
</dbReference>
<dbReference type="SUPFAM" id="SSF51230">
    <property type="entry name" value="Single hybrid motif"/>
    <property type="match status" value="2"/>
</dbReference>
<dbReference type="InterPro" id="IPR050743">
    <property type="entry name" value="2-oxoacid_DH_E2_comp"/>
</dbReference>
<dbReference type="AlphaFoldDB" id="A0AAT9G4Z7"/>
<gene>
    <name evidence="12" type="primary">aceF</name>
    <name evidence="12" type="ORF">ACHINZ_4740</name>
</gene>
<dbReference type="SUPFAM" id="SSF52777">
    <property type="entry name" value="CoA-dependent acyltransferases"/>
    <property type="match status" value="1"/>
</dbReference>